<dbReference type="InterPro" id="IPR001736">
    <property type="entry name" value="PLipase_D/transphosphatidylase"/>
</dbReference>
<evidence type="ECO:0000256" key="8">
    <source>
        <dbReference type="ARBA" id="ARBA00023098"/>
    </source>
</evidence>
<keyword evidence="6" id="KW-0677">Repeat</keyword>
<comment type="caution">
    <text evidence="15">The sequence shown here is derived from an EMBL/GenBank/DDBJ whole genome shotgun (WGS) entry which is preliminary data.</text>
</comment>
<gene>
    <name evidence="15" type="ORF">J2Z35_001743</name>
</gene>
<evidence type="ECO:0000256" key="12">
    <source>
        <dbReference type="HAMAP-Rule" id="MF_01916"/>
    </source>
</evidence>
<dbReference type="InterPro" id="IPR022924">
    <property type="entry name" value="Cardiolipin_synthase"/>
</dbReference>
<feature type="active site" evidence="12">
    <location>
        <position position="415"/>
    </location>
</feature>
<dbReference type="HAMAP" id="MF_01916">
    <property type="entry name" value="Cardiolipin_synth_Cls"/>
    <property type="match status" value="1"/>
</dbReference>
<evidence type="ECO:0000256" key="13">
    <source>
        <dbReference type="NCBIfam" id="TIGR04265"/>
    </source>
</evidence>
<feature type="active site" evidence="12">
    <location>
        <position position="408"/>
    </location>
</feature>
<keyword evidence="16" id="KW-1185">Reference proteome</keyword>
<reference evidence="15 16" key="1">
    <citation type="submission" date="2021-03" db="EMBL/GenBank/DDBJ databases">
        <title>Genomic Encyclopedia of Type Strains, Phase IV (KMG-IV): sequencing the most valuable type-strain genomes for metagenomic binning, comparative biology and taxonomic classification.</title>
        <authorList>
            <person name="Goeker M."/>
        </authorList>
    </citation>
    <scope>NUCLEOTIDE SEQUENCE [LARGE SCALE GENOMIC DNA]</scope>
    <source>
        <strain evidence="15 16">DSM 27512</strain>
    </source>
</reference>
<proteinExistence type="inferred from homology"/>
<dbReference type="InterPro" id="IPR025202">
    <property type="entry name" value="PLD-like_dom"/>
</dbReference>
<keyword evidence="11 12" id="KW-1208">Phospholipid metabolism</keyword>
<feature type="active site" evidence="12">
    <location>
        <position position="410"/>
    </location>
</feature>
<dbReference type="SMART" id="SM00155">
    <property type="entry name" value="PLDc"/>
    <property type="match status" value="2"/>
</dbReference>
<comment type="catalytic activity">
    <reaction evidence="12">
        <text>2 a 1,2-diacyl-sn-glycero-3-phospho-(1'-sn-glycerol) = a cardiolipin + glycerol</text>
        <dbReference type="Rhea" id="RHEA:31451"/>
        <dbReference type="ChEBI" id="CHEBI:17754"/>
        <dbReference type="ChEBI" id="CHEBI:62237"/>
        <dbReference type="ChEBI" id="CHEBI:64716"/>
    </reaction>
</comment>
<dbReference type="PROSITE" id="PS50035">
    <property type="entry name" value="PLD"/>
    <property type="match status" value="2"/>
</dbReference>
<dbReference type="PANTHER" id="PTHR21248">
    <property type="entry name" value="CARDIOLIPIN SYNTHASE"/>
    <property type="match status" value="1"/>
</dbReference>
<evidence type="ECO:0000256" key="11">
    <source>
        <dbReference type="ARBA" id="ARBA00023264"/>
    </source>
</evidence>
<dbReference type="GO" id="GO:0016740">
    <property type="term" value="F:transferase activity"/>
    <property type="evidence" value="ECO:0007669"/>
    <property type="project" value="UniProtKB-KW"/>
</dbReference>
<keyword evidence="10 12" id="KW-0594">Phospholipid biosynthesis</keyword>
<keyword evidence="2 12" id="KW-1003">Cell membrane</keyword>
<feature type="active site" evidence="12">
    <location>
        <position position="234"/>
    </location>
</feature>
<dbReference type="RefSeq" id="WP_209661002.1">
    <property type="nucleotide sequence ID" value="NZ_JAGGLI010000018.1"/>
</dbReference>
<dbReference type="CDD" id="cd09110">
    <property type="entry name" value="PLDc_CLS_1"/>
    <property type="match status" value="1"/>
</dbReference>
<organism evidence="15 16">
    <name type="scientific">Acetoanaerobium pronyense</name>
    <dbReference type="NCBI Taxonomy" id="1482736"/>
    <lineage>
        <taxon>Bacteria</taxon>
        <taxon>Bacillati</taxon>
        <taxon>Bacillota</taxon>
        <taxon>Clostridia</taxon>
        <taxon>Peptostreptococcales</taxon>
        <taxon>Filifactoraceae</taxon>
        <taxon>Acetoanaerobium</taxon>
    </lineage>
</organism>
<protein>
    <recommendedName>
        <fullName evidence="12 13">Cardiolipin synthase</fullName>
        <shortName evidence="12">CL synthase</shortName>
        <ecNumber evidence="12 13">2.7.8.-</ecNumber>
    </recommendedName>
</protein>
<dbReference type="InterPro" id="IPR030874">
    <property type="entry name" value="Cardiolipin_synth_Firmi"/>
</dbReference>
<keyword evidence="4 12" id="KW-0808">Transferase</keyword>
<dbReference type="EC" id="2.7.8.-" evidence="12 13"/>
<keyword evidence="3 12" id="KW-0444">Lipid biosynthesis</keyword>
<evidence type="ECO:0000256" key="3">
    <source>
        <dbReference type="ARBA" id="ARBA00022516"/>
    </source>
</evidence>
<evidence type="ECO:0000313" key="16">
    <source>
        <dbReference type="Proteomes" id="UP001314903"/>
    </source>
</evidence>
<feature type="domain" description="PLD phosphodiesterase" evidence="14">
    <location>
        <begin position="227"/>
        <end position="254"/>
    </location>
</feature>
<feature type="domain" description="PLD phosphodiesterase" evidence="14">
    <location>
        <begin position="403"/>
        <end position="430"/>
    </location>
</feature>
<keyword evidence="5 12" id="KW-0812">Transmembrane</keyword>
<dbReference type="SUPFAM" id="SSF56024">
    <property type="entry name" value="Phospholipase D/nuclease"/>
    <property type="match status" value="2"/>
</dbReference>
<comment type="similarity">
    <text evidence="12">Belongs to the phospholipase D family. Cardiolipin synthase subfamily.</text>
</comment>
<keyword evidence="7 12" id="KW-1133">Transmembrane helix</keyword>
<dbReference type="InterPro" id="IPR027379">
    <property type="entry name" value="CLS_N"/>
</dbReference>
<keyword evidence="9 12" id="KW-0472">Membrane</keyword>
<comment type="function">
    <text evidence="12">Catalyzes the reversible phosphatidyl group transfer from one phosphatidylglycerol molecule to another to form cardiolipin (CL) (diphosphatidylglycerol) and glycerol.</text>
</comment>
<dbReference type="PANTHER" id="PTHR21248:SF22">
    <property type="entry name" value="PHOSPHOLIPASE D"/>
    <property type="match status" value="1"/>
</dbReference>
<feature type="active site" evidence="12">
    <location>
        <position position="239"/>
    </location>
</feature>
<comment type="subcellular location">
    <subcellularLocation>
        <location evidence="1 12">Cell membrane</location>
        <topology evidence="1 12">Multi-pass membrane protein</topology>
    </subcellularLocation>
</comment>
<dbReference type="Proteomes" id="UP001314903">
    <property type="component" value="Unassembled WGS sequence"/>
</dbReference>
<accession>A0ABS4KKT4</accession>
<dbReference type="EMBL" id="JAGGLI010000018">
    <property type="protein sequence ID" value="MBP2027945.1"/>
    <property type="molecule type" value="Genomic_DNA"/>
</dbReference>
<dbReference type="Pfam" id="PF13091">
    <property type="entry name" value="PLDc_2"/>
    <property type="match status" value="2"/>
</dbReference>
<evidence type="ECO:0000256" key="9">
    <source>
        <dbReference type="ARBA" id="ARBA00023136"/>
    </source>
</evidence>
<feature type="active site" evidence="12">
    <location>
        <position position="232"/>
    </location>
</feature>
<dbReference type="Gene3D" id="3.30.870.10">
    <property type="entry name" value="Endonuclease Chain A"/>
    <property type="match status" value="2"/>
</dbReference>
<evidence type="ECO:0000256" key="5">
    <source>
        <dbReference type="ARBA" id="ARBA00022692"/>
    </source>
</evidence>
<evidence type="ECO:0000259" key="14">
    <source>
        <dbReference type="PROSITE" id="PS50035"/>
    </source>
</evidence>
<dbReference type="Pfam" id="PF13396">
    <property type="entry name" value="PLDc_N"/>
    <property type="match status" value="1"/>
</dbReference>
<name>A0ABS4KKT4_9FIRM</name>
<feature type="transmembrane region" description="Helical" evidence="12">
    <location>
        <begin position="32"/>
        <end position="52"/>
    </location>
</feature>
<evidence type="ECO:0000256" key="10">
    <source>
        <dbReference type="ARBA" id="ARBA00023209"/>
    </source>
</evidence>
<feature type="transmembrane region" description="Helical" evidence="12">
    <location>
        <begin position="6"/>
        <end position="23"/>
    </location>
</feature>
<dbReference type="CDD" id="cd09112">
    <property type="entry name" value="PLDc_CLS_2"/>
    <property type="match status" value="1"/>
</dbReference>
<evidence type="ECO:0000256" key="4">
    <source>
        <dbReference type="ARBA" id="ARBA00022679"/>
    </source>
</evidence>
<dbReference type="NCBIfam" id="TIGR04265">
    <property type="entry name" value="bac_cardiolipin"/>
    <property type="match status" value="1"/>
</dbReference>
<evidence type="ECO:0000256" key="2">
    <source>
        <dbReference type="ARBA" id="ARBA00022475"/>
    </source>
</evidence>
<sequence length="490" mass="57205">MDLTIFFFMTTVLSAIVSLTIFFENRDPAKTVSWLLVMVFLPGIGFFIYLLFGENLRKGKIKKTKAKVAQYLMSSDIKGMVSLQRLTMHQKYALKEDLVFSNRKHAIKKKVMQLILNSERAPFTLNNDVKIFTEGVEKFNEMMKDIENAKDYVHLEYFIVKDSEIGRRLRELLIKKAKEGVKIRFLYDDIGSFRLFFHRDFLQGLKDAGVEVRPFIQAHFPYFHRKFNYRNHRKICIIDGEIGYLGGLNIGDEYVHKNPKFGFWRDTHLRIEGESVYMLQIIFLIDYHIGSDKKVIGERLFPPIKYKGDSIIQIVSSGPDNQYESIYNAYFSSISQARKTVYIQTPYFIPDDALLTALKTAILSGVDVRIMFPSFPDHKMVYHASLSYLEEILKIGGRVFLYEKGFIHSKTILIDSEIASVGTANMDIRSFMINFEVNAFIYDTMTIKKLYNIFDMDMKDSRELFYDEIIKKPLRTRFMESLARLFSPIL</sequence>
<evidence type="ECO:0000256" key="6">
    <source>
        <dbReference type="ARBA" id="ARBA00022737"/>
    </source>
</evidence>
<keyword evidence="8 12" id="KW-0443">Lipid metabolism</keyword>
<evidence type="ECO:0000256" key="1">
    <source>
        <dbReference type="ARBA" id="ARBA00004651"/>
    </source>
</evidence>
<evidence type="ECO:0000313" key="15">
    <source>
        <dbReference type="EMBL" id="MBP2027945.1"/>
    </source>
</evidence>
<evidence type="ECO:0000256" key="7">
    <source>
        <dbReference type="ARBA" id="ARBA00022989"/>
    </source>
</evidence>